<evidence type="ECO:0000256" key="5">
    <source>
        <dbReference type="SAM" id="SignalP"/>
    </source>
</evidence>
<reference evidence="8 9" key="1">
    <citation type="journal article" date="2017" name="Nat. Commun.">
        <title>Genome assembly with in vitro proximity ligation data and whole-genome triplication in lettuce.</title>
        <authorList>
            <person name="Reyes-Chin-Wo S."/>
            <person name="Wang Z."/>
            <person name="Yang X."/>
            <person name="Kozik A."/>
            <person name="Arikit S."/>
            <person name="Song C."/>
            <person name="Xia L."/>
            <person name="Froenicke L."/>
            <person name="Lavelle D.O."/>
            <person name="Truco M.J."/>
            <person name="Xia R."/>
            <person name="Zhu S."/>
            <person name="Xu C."/>
            <person name="Xu H."/>
            <person name="Xu X."/>
            <person name="Cox K."/>
            <person name="Korf I."/>
            <person name="Meyers B.C."/>
            <person name="Michelmore R.W."/>
        </authorList>
    </citation>
    <scope>NUCLEOTIDE SEQUENCE [LARGE SCALE GENOMIC DNA]</scope>
    <source>
        <strain evidence="9">cv. Salinas</strain>
        <tissue evidence="8">Seedlings</tissue>
    </source>
</reference>
<dbReference type="GO" id="GO:0003950">
    <property type="term" value="F:NAD+ poly-ADP-ribosyltransferase activity"/>
    <property type="evidence" value="ECO:0007669"/>
    <property type="project" value="InterPro"/>
</dbReference>
<sequence>MTSCTSFLLLIKTLPSSIYTIPNSNLQNSAFVNSTSFITFTSNHLRMDQTVQYQDPDYLIIEDNEVTKPDNDSDSDSGFGSNTQVAIPNYWQSGSFRKNNKLMVHRIEEVTNDYMNVKRSFVNGMKNFEKHVEFVGIHRKNYEWSVIDEARVDAFRVFAAAVASRNGGDPNIKYGWYGGSREEIREILCHGFRRFENRSSSYGHGVYFSPANNPMASARSSMADSDGLMHILLCRLILGKPEAIPFGSRIDQPTSTEFNSGVDDISSPTKYIIWEPYMNTLVLPVFIVSFKADSSKTGDQQSVRMKRKPHLRFDVLMKHLANYISSSNMALINRQREAFYKNKISRHAFIRSLRMIAGDEVLRPIMKMFYGPQ</sequence>
<accession>A0A9R1UU82</accession>
<dbReference type="InterPro" id="IPR044964">
    <property type="entry name" value="RCD1/SRO1-5"/>
</dbReference>
<comment type="subcellular location">
    <subcellularLocation>
        <location evidence="1">Nucleus</location>
    </subcellularLocation>
</comment>
<evidence type="ECO:0000256" key="3">
    <source>
        <dbReference type="ARBA" id="ARBA00023016"/>
    </source>
</evidence>
<protein>
    <recommendedName>
        <fullName evidence="10">Poly [ADP-ribose] polymerase</fullName>
    </recommendedName>
</protein>
<feature type="signal peptide" evidence="5">
    <location>
        <begin position="1"/>
        <end position="20"/>
    </location>
</feature>
<keyword evidence="5" id="KW-0732">Signal</keyword>
<keyword evidence="2" id="KW-0217">Developmental protein</keyword>
<dbReference type="InterPro" id="IPR012317">
    <property type="entry name" value="Poly(ADP-ribose)pol_cat_dom"/>
</dbReference>
<feature type="domain" description="RST" evidence="7">
    <location>
        <begin position="304"/>
        <end position="373"/>
    </location>
</feature>
<dbReference type="InterPro" id="IPR022003">
    <property type="entry name" value="RST"/>
</dbReference>
<keyword evidence="4" id="KW-0539">Nucleus</keyword>
<dbReference type="PANTHER" id="PTHR32263">
    <property type="entry name" value="INACTIVE POLY [ADP-RIBOSE] POLYMERASE SRO4-RELATED"/>
    <property type="match status" value="1"/>
</dbReference>
<evidence type="ECO:0008006" key="10">
    <source>
        <dbReference type="Google" id="ProtNLM"/>
    </source>
</evidence>
<dbReference type="Pfam" id="PF12174">
    <property type="entry name" value="RST"/>
    <property type="match status" value="1"/>
</dbReference>
<evidence type="ECO:0000256" key="2">
    <source>
        <dbReference type="ARBA" id="ARBA00022473"/>
    </source>
</evidence>
<organism evidence="8 9">
    <name type="scientific">Lactuca sativa</name>
    <name type="common">Garden lettuce</name>
    <dbReference type="NCBI Taxonomy" id="4236"/>
    <lineage>
        <taxon>Eukaryota</taxon>
        <taxon>Viridiplantae</taxon>
        <taxon>Streptophyta</taxon>
        <taxon>Embryophyta</taxon>
        <taxon>Tracheophyta</taxon>
        <taxon>Spermatophyta</taxon>
        <taxon>Magnoliopsida</taxon>
        <taxon>eudicotyledons</taxon>
        <taxon>Gunneridae</taxon>
        <taxon>Pentapetalae</taxon>
        <taxon>asterids</taxon>
        <taxon>campanulids</taxon>
        <taxon>Asterales</taxon>
        <taxon>Asteraceae</taxon>
        <taxon>Cichorioideae</taxon>
        <taxon>Cichorieae</taxon>
        <taxon>Lactucinae</taxon>
        <taxon>Lactuca</taxon>
    </lineage>
</organism>
<dbReference type="Gene3D" id="3.90.228.10">
    <property type="match status" value="1"/>
</dbReference>
<feature type="domain" description="PARP catalytic" evidence="6">
    <location>
        <begin position="87"/>
        <end position="314"/>
    </location>
</feature>
<evidence type="ECO:0000259" key="6">
    <source>
        <dbReference type="PROSITE" id="PS51059"/>
    </source>
</evidence>
<dbReference type="PROSITE" id="PS51059">
    <property type="entry name" value="PARP_CATALYTIC"/>
    <property type="match status" value="1"/>
</dbReference>
<evidence type="ECO:0000313" key="8">
    <source>
        <dbReference type="EMBL" id="KAJ0192911.1"/>
    </source>
</evidence>
<dbReference type="PROSITE" id="PS51879">
    <property type="entry name" value="RST"/>
    <property type="match status" value="1"/>
</dbReference>
<dbReference type="AlphaFoldDB" id="A0A9R1UU82"/>
<evidence type="ECO:0000256" key="4">
    <source>
        <dbReference type="ARBA" id="ARBA00023242"/>
    </source>
</evidence>
<evidence type="ECO:0000256" key="1">
    <source>
        <dbReference type="ARBA" id="ARBA00004123"/>
    </source>
</evidence>
<comment type="caution">
    <text evidence="8">The sequence shown here is derived from an EMBL/GenBank/DDBJ whole genome shotgun (WGS) entry which is preliminary data.</text>
</comment>
<evidence type="ECO:0000259" key="7">
    <source>
        <dbReference type="PROSITE" id="PS51879"/>
    </source>
</evidence>
<keyword evidence="9" id="KW-1185">Reference proteome</keyword>
<dbReference type="SUPFAM" id="SSF56399">
    <property type="entry name" value="ADP-ribosylation"/>
    <property type="match status" value="1"/>
</dbReference>
<feature type="chain" id="PRO_5040472835" description="Poly [ADP-ribose] polymerase" evidence="5">
    <location>
        <begin position="21"/>
        <end position="373"/>
    </location>
</feature>
<dbReference type="GO" id="GO:0005634">
    <property type="term" value="C:nucleus"/>
    <property type="evidence" value="ECO:0007669"/>
    <property type="project" value="UniProtKB-SubCell"/>
</dbReference>
<evidence type="ECO:0000313" key="9">
    <source>
        <dbReference type="Proteomes" id="UP000235145"/>
    </source>
</evidence>
<dbReference type="PANTHER" id="PTHR32263:SF14">
    <property type="entry name" value="INACTIVE POLY [ADP-RIBOSE] POLYMERASE SRO2-RELATED"/>
    <property type="match status" value="1"/>
</dbReference>
<dbReference type="Proteomes" id="UP000235145">
    <property type="component" value="Unassembled WGS sequence"/>
</dbReference>
<dbReference type="EMBL" id="NBSK02000008">
    <property type="protein sequence ID" value="KAJ0192911.1"/>
    <property type="molecule type" value="Genomic_DNA"/>
</dbReference>
<keyword evidence="3" id="KW-0346">Stress response</keyword>
<proteinExistence type="predicted"/>
<name>A0A9R1UU82_LACSA</name>
<gene>
    <name evidence="8" type="ORF">LSAT_V11C800451030</name>
</gene>